<dbReference type="AlphaFoldDB" id="A0A9N9DZ95"/>
<evidence type="ECO:0000256" key="1">
    <source>
        <dbReference type="SAM" id="Coils"/>
    </source>
</evidence>
<keyword evidence="1" id="KW-0175">Coiled coil</keyword>
<dbReference type="Proteomes" id="UP000789831">
    <property type="component" value="Unassembled WGS sequence"/>
</dbReference>
<feature type="non-terminal residue" evidence="3">
    <location>
        <position position="1"/>
    </location>
</feature>
<keyword evidence="4" id="KW-1185">Reference proteome</keyword>
<protein>
    <submittedName>
        <fullName evidence="3">11238_t:CDS:1</fullName>
    </submittedName>
</protein>
<feature type="transmembrane region" description="Helical" evidence="2">
    <location>
        <begin position="12"/>
        <end position="31"/>
    </location>
</feature>
<reference evidence="3" key="1">
    <citation type="submission" date="2021-06" db="EMBL/GenBank/DDBJ databases">
        <authorList>
            <person name="Kallberg Y."/>
            <person name="Tangrot J."/>
            <person name="Rosling A."/>
        </authorList>
    </citation>
    <scope>NUCLEOTIDE SEQUENCE</scope>
    <source>
        <strain evidence="3">MT106</strain>
    </source>
</reference>
<gene>
    <name evidence="3" type="ORF">AGERDE_LOCUS11688</name>
</gene>
<organism evidence="3 4">
    <name type="scientific">Ambispora gerdemannii</name>
    <dbReference type="NCBI Taxonomy" id="144530"/>
    <lineage>
        <taxon>Eukaryota</taxon>
        <taxon>Fungi</taxon>
        <taxon>Fungi incertae sedis</taxon>
        <taxon>Mucoromycota</taxon>
        <taxon>Glomeromycotina</taxon>
        <taxon>Glomeromycetes</taxon>
        <taxon>Archaeosporales</taxon>
        <taxon>Ambisporaceae</taxon>
        <taxon>Ambispora</taxon>
    </lineage>
</organism>
<comment type="caution">
    <text evidence="3">The sequence shown here is derived from an EMBL/GenBank/DDBJ whole genome shotgun (WGS) entry which is preliminary data.</text>
</comment>
<dbReference type="EMBL" id="CAJVPL010005434">
    <property type="protein sequence ID" value="CAG8658148.1"/>
    <property type="molecule type" value="Genomic_DNA"/>
</dbReference>
<keyword evidence="2" id="KW-1133">Transmembrane helix</keyword>
<keyword evidence="2" id="KW-0812">Transmembrane</keyword>
<evidence type="ECO:0000313" key="3">
    <source>
        <dbReference type="EMBL" id="CAG8658148.1"/>
    </source>
</evidence>
<keyword evidence="2" id="KW-0472">Membrane</keyword>
<feature type="coiled-coil region" evidence="1">
    <location>
        <begin position="112"/>
        <end position="146"/>
    </location>
</feature>
<evidence type="ECO:0000313" key="4">
    <source>
        <dbReference type="Proteomes" id="UP000789831"/>
    </source>
</evidence>
<evidence type="ECO:0000256" key="2">
    <source>
        <dbReference type="SAM" id="Phobius"/>
    </source>
</evidence>
<sequence length="183" mass="21142">IGNWTFWPVDLVTALGSIFLATLMQNLLIALDETALGKRAVIQMRAHLIINYPDAFSQIRDVYYSIPGEEVKKLRKKILEEKNDAPYEEKTEEQLGHIEAIEVKTEKQLGHIEAMEKKTEKQLGHIENMEKKTEEQLKDLEEIEKNTDKHLTEAYKKLEGRIEGLETTLSEIFTFLKNSEANK</sequence>
<accession>A0A9N9DZ95</accession>
<name>A0A9N9DZ95_9GLOM</name>
<proteinExistence type="predicted"/>